<gene>
    <name evidence="1" type="ORF">ANE_LOCUS4755</name>
</gene>
<comment type="caution">
    <text evidence="1">The sequence shown here is derived from an EMBL/GenBank/DDBJ whole genome shotgun (WGS) entry which is preliminary data.</text>
</comment>
<dbReference type="EMBL" id="CABITT030000002">
    <property type="protein sequence ID" value="VVA94310.1"/>
    <property type="molecule type" value="Genomic_DNA"/>
</dbReference>
<keyword evidence="2" id="KW-1185">Reference proteome</keyword>
<proteinExistence type="predicted"/>
<evidence type="ECO:0000313" key="2">
    <source>
        <dbReference type="Proteomes" id="UP000489600"/>
    </source>
</evidence>
<dbReference type="Proteomes" id="UP000489600">
    <property type="component" value="Unassembled WGS sequence"/>
</dbReference>
<name>A0A565AYY8_9BRAS</name>
<protein>
    <submittedName>
        <fullName evidence="1">Uncharacterized protein</fullName>
    </submittedName>
</protein>
<sequence length="149" mass="17266">MASGSVNYGLRALPLNDTSSCSVTYGSMLSGRLKTVMLYDLHTRITNFIRFETYGFEKVEPGGVLEFASNDFVRGQPELLEKIYDRYMEKTREEWDLVTKENMESIERDDRERTDKALAVELKDLMKLIVKERESRGQPLSKELEDLLQ</sequence>
<organism evidence="1 2">
    <name type="scientific">Arabis nemorensis</name>
    <dbReference type="NCBI Taxonomy" id="586526"/>
    <lineage>
        <taxon>Eukaryota</taxon>
        <taxon>Viridiplantae</taxon>
        <taxon>Streptophyta</taxon>
        <taxon>Embryophyta</taxon>
        <taxon>Tracheophyta</taxon>
        <taxon>Spermatophyta</taxon>
        <taxon>Magnoliopsida</taxon>
        <taxon>eudicotyledons</taxon>
        <taxon>Gunneridae</taxon>
        <taxon>Pentapetalae</taxon>
        <taxon>rosids</taxon>
        <taxon>malvids</taxon>
        <taxon>Brassicales</taxon>
        <taxon>Brassicaceae</taxon>
        <taxon>Arabideae</taxon>
        <taxon>Arabis</taxon>
    </lineage>
</organism>
<reference evidence="1" key="1">
    <citation type="submission" date="2019-07" db="EMBL/GenBank/DDBJ databases">
        <authorList>
            <person name="Dittberner H."/>
        </authorList>
    </citation>
    <scope>NUCLEOTIDE SEQUENCE [LARGE SCALE GENOMIC DNA]</scope>
</reference>
<dbReference type="AlphaFoldDB" id="A0A565AYY8"/>
<accession>A0A565AYY8</accession>
<evidence type="ECO:0000313" key="1">
    <source>
        <dbReference type="EMBL" id="VVA94310.1"/>
    </source>
</evidence>